<sequence length="669" mass="78374">MLQSIQDLINIDSHIKEVSSKRDELAERLKQLKDEEDDFINQMDLIEKRLDDATAEISSISNIAHIEPLRLKYGRLQVLDQIENLFRQKEVFRHETEVIEEIEKVSTEQLQSVDLEHLSTLKQRIVSLGIESMEVITRFNSLLEAIAKELMEKFKQDLLNSKWDTDYFVSSKKIIHDIRQQSSTLFNLQTLWLDDSSDDNENRQYWNFQGISHNFLIKFMYHFSNPKFEDSGQQKQSIELYFKFLDRYLETKLFRCIDIFCDEKSGLTKEFVHEQFINHTLNPIRNKITQTLLNISENQTNENLRTMIVLISQIFINDNALIKKHYYTGIGLVSLLPTKVLEAWLEFELDSTLDQYEKIVSSALLTNGADLVKLLESMYQYFEPCFNIDYYHLNSYKLQIVSRIFLELVSRYNKFIISPDPALSLLPEEKQLEITFLKLHNIVLLEQCVSELRFKPAFIELTYIFNKLSNSTYPSIFTESFSALEETVVTVRESIIHRWKKILKASLSPYFRLSKWQEISNPPAQCSTELIGAIQKSSKLKAEFALLKLPTNISISIFHGLLTQWIFYLKDYVVKVNNFSENGLKQVMLDYGELKTVLQLDDVPQCVQEEEFEEFMKVLSLKYNGKSQVLPFLSKGYMSQSQDYLEVRDALGLKYISNSELDYALYKIL</sequence>
<keyword evidence="3" id="KW-1185">Reference proteome</keyword>
<gene>
    <name evidence="2" type="ORF">KLLA0_E14851g</name>
</gene>
<dbReference type="KEGG" id="kla:KLLA0_E14851g"/>
<dbReference type="EMBL" id="CR382125">
    <property type="protein sequence ID" value="CAG99706.1"/>
    <property type="molecule type" value="Genomic_DNA"/>
</dbReference>
<dbReference type="Gene3D" id="1.10.357.100">
    <property type="entry name" value="Dsl1p vesicle tethering complex, Tip20p subunit, domain C"/>
    <property type="match status" value="1"/>
</dbReference>
<dbReference type="Gene3D" id="1.20.58.1420">
    <property type="entry name" value="Dsl1p vesicle tethering complex, Tip20p subunit, domain B"/>
    <property type="match status" value="1"/>
</dbReference>
<feature type="coiled-coil region" evidence="1">
    <location>
        <begin position="15"/>
        <end position="56"/>
    </location>
</feature>
<dbReference type="HOGENOM" id="CLU_410507_0_0_1"/>
<dbReference type="Pfam" id="PF04437">
    <property type="entry name" value="RINT1_TIP1"/>
    <property type="match status" value="1"/>
</dbReference>
<dbReference type="Gene3D" id="1.10.10.2270">
    <property type="entry name" value="Dsl1p vesicle tethering complex, Tip20p subunit, domain E"/>
    <property type="match status" value="1"/>
</dbReference>
<dbReference type="InterPro" id="IPR042041">
    <property type="entry name" value="Tip20p_domA"/>
</dbReference>
<dbReference type="Gene3D" id="1.20.58.670">
    <property type="entry name" value="Dsl1p vesicle tethering complex, Tip20p subunit, domain D"/>
    <property type="match status" value="1"/>
</dbReference>
<dbReference type="STRING" id="284590.Q6CN70"/>
<dbReference type="InterPro" id="IPR042040">
    <property type="entry name" value="Tip20p_domE"/>
</dbReference>
<dbReference type="eggNOG" id="KOG2218">
    <property type="taxonomic scope" value="Eukaryota"/>
</dbReference>
<evidence type="ECO:0000256" key="1">
    <source>
        <dbReference type="SAM" id="Coils"/>
    </source>
</evidence>
<keyword evidence="1" id="KW-0175">Coiled coil</keyword>
<dbReference type="Proteomes" id="UP000000598">
    <property type="component" value="Chromosome E"/>
</dbReference>
<evidence type="ECO:0000313" key="2">
    <source>
        <dbReference type="EMBL" id="CAG99706.1"/>
    </source>
</evidence>
<dbReference type="InterPro" id="IPR042043">
    <property type="entry name" value="Tip20p_domC"/>
</dbReference>
<dbReference type="InParanoid" id="Q6CN70"/>
<dbReference type="GO" id="GO:0006890">
    <property type="term" value="P:retrograde vesicle-mediated transport, Golgi to endoplasmic reticulum"/>
    <property type="evidence" value="ECO:0007669"/>
    <property type="project" value="InterPro"/>
</dbReference>
<organism evidence="2 3">
    <name type="scientific">Kluyveromyces lactis (strain ATCC 8585 / CBS 2359 / DSM 70799 / NBRC 1267 / NRRL Y-1140 / WM37)</name>
    <name type="common">Yeast</name>
    <name type="synonym">Candida sphaerica</name>
    <dbReference type="NCBI Taxonomy" id="284590"/>
    <lineage>
        <taxon>Eukaryota</taxon>
        <taxon>Fungi</taxon>
        <taxon>Dikarya</taxon>
        <taxon>Ascomycota</taxon>
        <taxon>Saccharomycotina</taxon>
        <taxon>Saccharomycetes</taxon>
        <taxon>Saccharomycetales</taxon>
        <taxon>Saccharomycetaceae</taxon>
        <taxon>Kluyveromyces</taxon>
    </lineage>
</organism>
<evidence type="ECO:0000313" key="3">
    <source>
        <dbReference type="Proteomes" id="UP000000598"/>
    </source>
</evidence>
<dbReference type="Gene3D" id="6.10.280.210">
    <property type="entry name" value="Dsl1p vesicle tethering complex, Tip20p subunit, domain A"/>
    <property type="match status" value="1"/>
</dbReference>
<accession>Q6CN70</accession>
<dbReference type="GO" id="GO:0006888">
    <property type="term" value="P:endoplasmic reticulum to Golgi vesicle-mediated transport"/>
    <property type="evidence" value="ECO:0007669"/>
    <property type="project" value="InterPro"/>
</dbReference>
<name>Q6CN70_KLULA</name>
<protein>
    <submittedName>
        <fullName evidence="2">KLLA0E14851p</fullName>
    </submittedName>
</protein>
<proteinExistence type="predicted"/>
<dbReference type="AlphaFoldDB" id="Q6CN70"/>
<dbReference type="InterPro" id="IPR007528">
    <property type="entry name" value="RINT1_Tip20"/>
</dbReference>
<dbReference type="InterPro" id="IPR042044">
    <property type="entry name" value="EXOC6PINT-1/Sec15/Tip20_C_dom2"/>
</dbReference>
<dbReference type="OMA" id="TCSQIFM"/>
<reference evidence="2 3" key="1">
    <citation type="journal article" date="2004" name="Nature">
        <title>Genome evolution in yeasts.</title>
        <authorList>
            <consortium name="Genolevures"/>
            <person name="Dujon B."/>
            <person name="Sherman D."/>
            <person name="Fischer G."/>
            <person name="Durrens P."/>
            <person name="Casaregola S."/>
            <person name="Lafontaine I."/>
            <person name="de Montigny J."/>
            <person name="Marck C."/>
            <person name="Neuveglise C."/>
            <person name="Talla E."/>
            <person name="Goffard N."/>
            <person name="Frangeul L."/>
            <person name="Aigle M."/>
            <person name="Anthouard V."/>
            <person name="Babour A."/>
            <person name="Barbe V."/>
            <person name="Barnay S."/>
            <person name="Blanchin S."/>
            <person name="Beckerich J.M."/>
            <person name="Beyne E."/>
            <person name="Bleykasten C."/>
            <person name="Boisrame A."/>
            <person name="Boyer J."/>
            <person name="Cattolico L."/>
            <person name="Confanioleri F."/>
            <person name="de Daruvar A."/>
            <person name="Despons L."/>
            <person name="Fabre E."/>
            <person name="Fairhead C."/>
            <person name="Ferry-Dumazet H."/>
            <person name="Groppi A."/>
            <person name="Hantraye F."/>
            <person name="Hennequin C."/>
            <person name="Jauniaux N."/>
            <person name="Joyet P."/>
            <person name="Kachouri R."/>
            <person name="Kerrest A."/>
            <person name="Koszul R."/>
            <person name="Lemaire M."/>
            <person name="Lesur I."/>
            <person name="Ma L."/>
            <person name="Muller H."/>
            <person name="Nicaud J.M."/>
            <person name="Nikolski M."/>
            <person name="Oztas S."/>
            <person name="Ozier-Kalogeropoulos O."/>
            <person name="Pellenz S."/>
            <person name="Potier S."/>
            <person name="Richard G.F."/>
            <person name="Straub M.L."/>
            <person name="Suleau A."/>
            <person name="Swennene D."/>
            <person name="Tekaia F."/>
            <person name="Wesolowski-Louvel M."/>
            <person name="Westhof E."/>
            <person name="Wirth B."/>
            <person name="Zeniou-Meyer M."/>
            <person name="Zivanovic I."/>
            <person name="Bolotin-Fukuhara M."/>
            <person name="Thierry A."/>
            <person name="Bouchier C."/>
            <person name="Caudron B."/>
            <person name="Scarpelli C."/>
            <person name="Gaillardin C."/>
            <person name="Weissenbach J."/>
            <person name="Wincker P."/>
            <person name="Souciet J.L."/>
        </authorList>
    </citation>
    <scope>NUCLEOTIDE SEQUENCE [LARGE SCALE GENOMIC DNA]</scope>
    <source>
        <strain evidence="3">ATCC 8585 / CBS 2359 / DSM 70799 / NBRC 1267 / NRRL Y-1140 / WM37</strain>
    </source>
</reference>
<dbReference type="FunCoup" id="Q6CN70">
    <property type="interactions" value="155"/>
</dbReference>
<dbReference type="InterPro" id="IPR042042">
    <property type="entry name" value="Tip20p_domB"/>
</dbReference>
<dbReference type="PROSITE" id="PS51386">
    <property type="entry name" value="RINT1_TIP20"/>
    <property type="match status" value="1"/>
</dbReference>
<dbReference type="PaxDb" id="284590-Q6CN70"/>
<dbReference type="GO" id="GO:0070939">
    <property type="term" value="C:Dsl1/NZR complex"/>
    <property type="evidence" value="ECO:0007669"/>
    <property type="project" value="InterPro"/>
</dbReference>